<comment type="caution">
    <text evidence="1">The sequence shown here is derived from an EMBL/GenBank/DDBJ whole genome shotgun (WGS) entry which is preliminary data.</text>
</comment>
<gene>
    <name evidence="1" type="ORF">CASFOL_018347</name>
</gene>
<proteinExistence type="predicted"/>
<organism evidence="1 2">
    <name type="scientific">Castilleja foliolosa</name>
    <dbReference type="NCBI Taxonomy" id="1961234"/>
    <lineage>
        <taxon>Eukaryota</taxon>
        <taxon>Viridiplantae</taxon>
        <taxon>Streptophyta</taxon>
        <taxon>Embryophyta</taxon>
        <taxon>Tracheophyta</taxon>
        <taxon>Spermatophyta</taxon>
        <taxon>Magnoliopsida</taxon>
        <taxon>eudicotyledons</taxon>
        <taxon>Gunneridae</taxon>
        <taxon>Pentapetalae</taxon>
        <taxon>asterids</taxon>
        <taxon>lamiids</taxon>
        <taxon>Lamiales</taxon>
        <taxon>Orobanchaceae</taxon>
        <taxon>Pedicularideae</taxon>
        <taxon>Castillejinae</taxon>
        <taxon>Castilleja</taxon>
    </lineage>
</organism>
<evidence type="ECO:0000313" key="2">
    <source>
        <dbReference type="Proteomes" id="UP001632038"/>
    </source>
</evidence>
<evidence type="ECO:0000313" key="1">
    <source>
        <dbReference type="EMBL" id="KAL3637899.1"/>
    </source>
</evidence>
<sequence>MKKKSTDSTNPVGENFIIRVGENFMIRAYPPVSSFVLTEFLISRPGKENQSNNIPSSFHSSFSSTITGNYQSKRQRFSSPLSNVTNVTVNSEHPGPHRRTQLLEKSFIDLNDNNLFENTLTYGSDVPVDIIGLSKTTSSVNTHHLISSGTFNQCDSLFDYSLFDSPLSDITNVIGNPRHNGQRRGNQVQIQNLTDCTPSNSFIDLNFTNLVENTLTYDSDVPLDKIGLSKTLLSINTPPIILSDMTDDNLVENTLSYSNDVPMEVVINSSIPDNLHDVIIRSESSNNPSEHVSSGIETHYLPSSISHHIEIPVEIVRVIEKQPLPRKNISRRSRRSVLGLQFDDNLIDHPPLPSEY</sequence>
<name>A0ABD3D9T5_9LAMI</name>
<reference evidence="2" key="1">
    <citation type="journal article" date="2024" name="IScience">
        <title>Strigolactones Initiate the Formation of Haustorium-like Structures in Castilleja.</title>
        <authorList>
            <person name="Buerger M."/>
            <person name="Peterson D."/>
            <person name="Chory J."/>
        </authorList>
    </citation>
    <scope>NUCLEOTIDE SEQUENCE [LARGE SCALE GENOMIC DNA]</scope>
</reference>
<dbReference type="Proteomes" id="UP001632038">
    <property type="component" value="Unassembled WGS sequence"/>
</dbReference>
<keyword evidence="2" id="KW-1185">Reference proteome</keyword>
<protein>
    <submittedName>
        <fullName evidence="1">Uncharacterized protein</fullName>
    </submittedName>
</protein>
<accession>A0ABD3D9T5</accession>
<dbReference type="EMBL" id="JAVIJP010000023">
    <property type="protein sequence ID" value="KAL3637899.1"/>
    <property type="molecule type" value="Genomic_DNA"/>
</dbReference>
<dbReference type="AlphaFoldDB" id="A0ABD3D9T5"/>